<evidence type="ECO:0000256" key="1">
    <source>
        <dbReference type="ARBA" id="ARBA00022741"/>
    </source>
</evidence>
<sequence>MDEVDDLFSLGEAQAQEELLALEPVRRTLTGDVESPVAHVRLDMPQPHMDRTFDYEIPQKFASVPVGARVVVPIGQRKVDAFVVARDSQTTVSGALRPLARVYSDLPVLSKNVERLCEVIAQRQAASVADCLRLAVPQRHARAEKEFVTCDAPKFDLRMAPQTCGVWDQYAGAADFIAHIGHRGAASVRLAPAHKIVQMVKPIVETTLSRSKSILIVVPTPVIANSLARQLADLDEPIAVMTSQTDQAQRYTQFLAVRFHHARIVIGTRNAAWAPIENLGCAVIVDDHHSAMREPRSPYIHVRELLRVRCELEDATFMSLSYAPSLPLIHAARQGEIELIEPYVWNHSTSVHVLDAADFVYESAPWSRMPSSVFSVIRSGLEKGPVLVTVPRAGYIPLVACARCRQIASCSQCGGTLEIDSPQAPPHCHVCAAPAIPFRCPNCHFTKLRAVRIGSHRTAQEIGRAFRDVPIHLNRVGESISQVDGKPKIVVSTPGVAPATVDGYAAGVVLDAGYLLHSVNLDAETYFLRSVAHIAARIKPRNQGGKLLVVGDVPHQLISLVTSSWDAWARKALIERETLSQPPVSVWCEVTGEWDDLRTFLSILRTRALASGLELDHEVPLEAILIGGAHGVIPGMSVLGPQPARGAQRTIFLRFDENLRVHRTSLIRAAIREVSAAHAAPTLRVKMDAML</sequence>
<accession>A0ABY8FVW2</accession>
<keyword evidence="6" id="KW-1185">Reference proteome</keyword>
<keyword evidence="2" id="KW-0067">ATP-binding</keyword>
<evidence type="ECO:0000256" key="3">
    <source>
        <dbReference type="ARBA" id="ARBA00023125"/>
    </source>
</evidence>
<organism evidence="5 6">
    <name type="scientific">Arcanobacterium canis</name>
    <dbReference type="NCBI Taxonomy" id="999183"/>
    <lineage>
        <taxon>Bacteria</taxon>
        <taxon>Bacillati</taxon>
        <taxon>Actinomycetota</taxon>
        <taxon>Actinomycetes</taxon>
        <taxon>Actinomycetales</taxon>
        <taxon>Actinomycetaceae</taxon>
        <taxon>Arcanobacterium</taxon>
    </lineage>
</organism>
<evidence type="ECO:0000313" key="5">
    <source>
        <dbReference type="EMBL" id="WFM82638.1"/>
    </source>
</evidence>
<evidence type="ECO:0000256" key="2">
    <source>
        <dbReference type="ARBA" id="ARBA00022840"/>
    </source>
</evidence>
<dbReference type="PANTHER" id="PTHR30580:SF0">
    <property type="entry name" value="PRIMOSOMAL PROTEIN N"/>
    <property type="match status" value="1"/>
</dbReference>
<dbReference type="EMBL" id="CP121208">
    <property type="protein sequence ID" value="WFM82638.1"/>
    <property type="molecule type" value="Genomic_DNA"/>
</dbReference>
<dbReference type="Gene3D" id="3.40.1440.60">
    <property type="entry name" value="PriA, 3(prime) DNA-binding domain"/>
    <property type="match status" value="1"/>
</dbReference>
<protein>
    <recommendedName>
        <fullName evidence="4">Primosomal protein N' 3' DNA-binding domain-containing protein</fullName>
    </recommendedName>
</protein>
<reference evidence="5 6" key="1">
    <citation type="submission" date="2023-03" db="EMBL/GenBank/DDBJ databases">
        <title>Complete genome of Arcanobacterium canis strain DSM 25104 isolated in 2010 from a canine otitis externa in Germany.</title>
        <authorList>
            <person name="Borowiak M."/>
            <person name="Kreitlow A."/>
            <person name="Malorny B."/>
            <person name="Laemmler C."/>
            <person name="Prenger-Berninghoff E."/>
            <person name="Ploetz M."/>
            <person name="Abdulmawjood A."/>
        </authorList>
    </citation>
    <scope>NUCLEOTIDE SEQUENCE [LARGE SCALE GENOMIC DNA]</scope>
    <source>
        <strain evidence="5 6">DSM 25104</strain>
    </source>
</reference>
<dbReference type="Proteomes" id="UP001215216">
    <property type="component" value="Chromosome"/>
</dbReference>
<dbReference type="PANTHER" id="PTHR30580">
    <property type="entry name" value="PRIMOSOMAL PROTEIN N"/>
    <property type="match status" value="1"/>
</dbReference>
<feature type="domain" description="Primosomal protein N' 3' DNA-binding" evidence="4">
    <location>
        <begin position="40"/>
        <end position="137"/>
    </location>
</feature>
<name>A0ABY8FVW2_9ACTO</name>
<keyword evidence="3" id="KW-0238">DNA-binding</keyword>
<proteinExistence type="predicted"/>
<dbReference type="SUPFAM" id="SSF52540">
    <property type="entry name" value="P-loop containing nucleoside triphosphate hydrolases"/>
    <property type="match status" value="1"/>
</dbReference>
<dbReference type="RefSeq" id="WP_278012064.1">
    <property type="nucleotide sequence ID" value="NZ_CP121208.1"/>
</dbReference>
<evidence type="ECO:0000313" key="6">
    <source>
        <dbReference type="Proteomes" id="UP001215216"/>
    </source>
</evidence>
<evidence type="ECO:0000259" key="4">
    <source>
        <dbReference type="Pfam" id="PF17764"/>
    </source>
</evidence>
<dbReference type="InterPro" id="IPR041222">
    <property type="entry name" value="PriA_3primeBD"/>
</dbReference>
<keyword evidence="1" id="KW-0547">Nucleotide-binding</keyword>
<dbReference type="InterPro" id="IPR042115">
    <property type="entry name" value="PriA_3primeBD_sf"/>
</dbReference>
<gene>
    <name evidence="5" type="ORF">P7079_04290</name>
</gene>
<dbReference type="Pfam" id="PF17764">
    <property type="entry name" value="PriA_3primeBD"/>
    <property type="match status" value="1"/>
</dbReference>
<dbReference type="InterPro" id="IPR027417">
    <property type="entry name" value="P-loop_NTPase"/>
</dbReference>
<dbReference type="Gene3D" id="3.40.50.300">
    <property type="entry name" value="P-loop containing nucleotide triphosphate hydrolases"/>
    <property type="match status" value="1"/>
</dbReference>